<dbReference type="SMART" id="SM00409">
    <property type="entry name" value="IG"/>
    <property type="match status" value="12"/>
</dbReference>
<dbReference type="FunFam" id="2.60.40.10:FF:001224">
    <property type="entry name" value="Immunoglobulin superfamily member 10"/>
    <property type="match status" value="1"/>
</dbReference>
<feature type="domain" description="Ig-like" evidence="11">
    <location>
        <begin position="656"/>
        <end position="746"/>
    </location>
</feature>
<dbReference type="Gene3D" id="2.60.40.10">
    <property type="entry name" value="Immunoglobulins"/>
    <property type="match status" value="12"/>
</dbReference>
<dbReference type="EMBL" id="JBBHLL010000213">
    <property type="protein sequence ID" value="KAK7809776.1"/>
    <property type="molecule type" value="Genomic_DNA"/>
</dbReference>
<feature type="domain" description="Ig-like" evidence="11">
    <location>
        <begin position="2094"/>
        <end position="2192"/>
    </location>
</feature>
<proteinExistence type="predicted"/>
<feature type="region of interest" description="Disordered" evidence="10">
    <location>
        <begin position="1054"/>
        <end position="1096"/>
    </location>
</feature>
<dbReference type="Pfam" id="PF13855">
    <property type="entry name" value="LRR_8"/>
    <property type="match status" value="1"/>
</dbReference>
<dbReference type="SMART" id="SM00013">
    <property type="entry name" value="LRRNT"/>
    <property type="match status" value="1"/>
</dbReference>
<keyword evidence="6" id="KW-0325">Glycoprotein</keyword>
<evidence type="ECO:0000313" key="12">
    <source>
        <dbReference type="EMBL" id="KAK7809776.1"/>
    </source>
</evidence>
<name>A0AAW0I5V1_MYOGA</name>
<protein>
    <recommendedName>
        <fullName evidence="9">Immunoglobulin superfamily member 10</fullName>
    </recommendedName>
</protein>
<evidence type="ECO:0000313" key="13">
    <source>
        <dbReference type="Proteomes" id="UP001488838"/>
    </source>
</evidence>
<feature type="domain" description="Ig-like" evidence="11">
    <location>
        <begin position="2585"/>
        <end position="2680"/>
    </location>
</feature>
<evidence type="ECO:0000256" key="2">
    <source>
        <dbReference type="ARBA" id="ARBA00022614"/>
    </source>
</evidence>
<feature type="domain" description="Ig-like" evidence="11">
    <location>
        <begin position="2394"/>
        <end position="2472"/>
    </location>
</feature>
<dbReference type="SMART" id="SM00082">
    <property type="entry name" value="LRRCT"/>
    <property type="match status" value="1"/>
</dbReference>
<feature type="region of interest" description="Disordered" evidence="10">
    <location>
        <begin position="1575"/>
        <end position="1594"/>
    </location>
</feature>
<dbReference type="InterPro" id="IPR003598">
    <property type="entry name" value="Ig_sub2"/>
</dbReference>
<dbReference type="SMART" id="SM00408">
    <property type="entry name" value="IGc2"/>
    <property type="match status" value="12"/>
</dbReference>
<feature type="region of interest" description="Disordered" evidence="10">
    <location>
        <begin position="1131"/>
        <end position="1154"/>
    </location>
</feature>
<evidence type="ECO:0000256" key="9">
    <source>
        <dbReference type="ARBA" id="ARBA00069666"/>
    </source>
</evidence>
<organism evidence="12 13">
    <name type="scientific">Myodes glareolus</name>
    <name type="common">Bank vole</name>
    <name type="synonym">Clethrionomys glareolus</name>
    <dbReference type="NCBI Taxonomy" id="447135"/>
    <lineage>
        <taxon>Eukaryota</taxon>
        <taxon>Metazoa</taxon>
        <taxon>Chordata</taxon>
        <taxon>Craniata</taxon>
        <taxon>Vertebrata</taxon>
        <taxon>Euteleostomi</taxon>
        <taxon>Mammalia</taxon>
        <taxon>Eutheria</taxon>
        <taxon>Euarchontoglires</taxon>
        <taxon>Glires</taxon>
        <taxon>Rodentia</taxon>
        <taxon>Myomorpha</taxon>
        <taxon>Muroidea</taxon>
        <taxon>Cricetidae</taxon>
        <taxon>Arvicolinae</taxon>
        <taxon>Myodes</taxon>
    </lineage>
</organism>
<keyword evidence="1" id="KW-0597">Phosphoprotein</keyword>
<dbReference type="PROSITE" id="PS50835">
    <property type="entry name" value="IG_LIKE"/>
    <property type="match status" value="12"/>
</dbReference>
<dbReference type="FunFam" id="2.60.40.10:FF:001188">
    <property type="entry name" value="Immunoglobulin superfamily member 10"/>
    <property type="match status" value="1"/>
</dbReference>
<dbReference type="InterPro" id="IPR000483">
    <property type="entry name" value="Cys-rich_flank_reg_C"/>
</dbReference>
<dbReference type="FunFam" id="2.60.40.10:FF:000621">
    <property type="entry name" value="Immunoglobulin superfamily member 10"/>
    <property type="match status" value="1"/>
</dbReference>
<dbReference type="FunFam" id="2.60.40.10:FF:001262">
    <property type="entry name" value="Immunoglobulin superfamily member 10"/>
    <property type="match status" value="1"/>
</dbReference>
<feature type="compositionally biased region" description="Polar residues" evidence="10">
    <location>
        <begin position="1137"/>
        <end position="1146"/>
    </location>
</feature>
<keyword evidence="13" id="KW-1185">Reference proteome</keyword>
<keyword evidence="4" id="KW-0677">Repeat</keyword>
<evidence type="ECO:0000256" key="3">
    <source>
        <dbReference type="ARBA" id="ARBA00022729"/>
    </source>
</evidence>
<feature type="region of interest" description="Disordered" evidence="10">
    <location>
        <begin position="751"/>
        <end position="783"/>
    </location>
</feature>
<feature type="region of interest" description="Disordered" evidence="10">
    <location>
        <begin position="1370"/>
        <end position="1393"/>
    </location>
</feature>
<feature type="domain" description="Ig-like" evidence="11">
    <location>
        <begin position="561"/>
        <end position="648"/>
    </location>
</feature>
<feature type="compositionally biased region" description="Polar residues" evidence="10">
    <location>
        <begin position="1444"/>
        <end position="1462"/>
    </location>
</feature>
<feature type="domain" description="Ig-like" evidence="11">
    <location>
        <begin position="1998"/>
        <end position="2091"/>
    </location>
</feature>
<dbReference type="CDD" id="cd00096">
    <property type="entry name" value="Ig"/>
    <property type="match status" value="1"/>
</dbReference>
<evidence type="ECO:0000256" key="4">
    <source>
        <dbReference type="ARBA" id="ARBA00022737"/>
    </source>
</evidence>
<feature type="region of interest" description="Disordered" evidence="10">
    <location>
        <begin position="1"/>
        <end position="49"/>
    </location>
</feature>
<feature type="compositionally biased region" description="Polar residues" evidence="10">
    <location>
        <begin position="1"/>
        <end position="10"/>
    </location>
</feature>
<dbReference type="FunFam" id="2.60.40.10:FF:001187">
    <property type="entry name" value="immunoglobulin superfamily member 10"/>
    <property type="match status" value="1"/>
</dbReference>
<dbReference type="Pfam" id="PF13927">
    <property type="entry name" value="Ig_3"/>
    <property type="match status" value="5"/>
</dbReference>
<keyword evidence="5" id="KW-1015">Disulfide bond</keyword>
<dbReference type="InterPro" id="IPR032675">
    <property type="entry name" value="LRR_dom_sf"/>
</dbReference>
<dbReference type="InterPro" id="IPR050467">
    <property type="entry name" value="LRFN"/>
</dbReference>
<feature type="compositionally biased region" description="Basic and acidic residues" evidence="10">
    <location>
        <begin position="753"/>
        <end position="762"/>
    </location>
</feature>
<feature type="compositionally biased region" description="Polar residues" evidence="10">
    <location>
        <begin position="1576"/>
        <end position="1594"/>
    </location>
</feature>
<dbReference type="FunFam" id="2.60.40.10:FF:001323">
    <property type="entry name" value="immunoglobulin superfamily member 10"/>
    <property type="match status" value="1"/>
</dbReference>
<evidence type="ECO:0000256" key="5">
    <source>
        <dbReference type="ARBA" id="ARBA00023157"/>
    </source>
</evidence>
<keyword evidence="2" id="KW-0433">Leucine-rich repeat</keyword>
<evidence type="ECO:0000256" key="6">
    <source>
        <dbReference type="ARBA" id="ARBA00023180"/>
    </source>
</evidence>
<comment type="function">
    <text evidence="8">Involved in the control of early migration of neurons expressing gonadotropin-releasing hormone (GNRH neurons). May be involved in the maintenance of osteochondroprogenitor cells pool.</text>
</comment>
<feature type="domain" description="Ig-like" evidence="11">
    <location>
        <begin position="2489"/>
        <end position="2575"/>
    </location>
</feature>
<dbReference type="Gene3D" id="3.80.10.10">
    <property type="entry name" value="Ribonuclease Inhibitor"/>
    <property type="match status" value="2"/>
</dbReference>
<feature type="compositionally biased region" description="Basic and acidic residues" evidence="10">
    <location>
        <begin position="1427"/>
        <end position="1443"/>
    </location>
</feature>
<feature type="domain" description="Ig-like" evidence="11">
    <location>
        <begin position="1898"/>
        <end position="1990"/>
    </location>
</feature>
<dbReference type="InterPro" id="IPR036179">
    <property type="entry name" value="Ig-like_dom_sf"/>
</dbReference>
<dbReference type="InterPro" id="IPR013783">
    <property type="entry name" value="Ig-like_fold"/>
</dbReference>
<dbReference type="FunFam" id="3.80.10.10:FF:000227">
    <property type="entry name" value="Immunoglobulin superfamily member 10"/>
    <property type="match status" value="1"/>
</dbReference>
<comment type="caution">
    <text evidence="12">The sequence shown here is derived from an EMBL/GenBank/DDBJ whole genome shotgun (WGS) entry which is preliminary data.</text>
</comment>
<dbReference type="InterPro" id="IPR000372">
    <property type="entry name" value="LRRNT"/>
</dbReference>
<dbReference type="InterPro" id="IPR013098">
    <property type="entry name" value="Ig_I-set"/>
</dbReference>
<dbReference type="FunFam" id="2.60.40.10:FF:001377">
    <property type="entry name" value="Matrix remodeling associated 5"/>
    <property type="match status" value="1"/>
</dbReference>
<dbReference type="PANTHER" id="PTHR45842:SF2">
    <property type="entry name" value="IMMUNOGLOBULIN SUPERFAMILY MEMBER 10"/>
    <property type="match status" value="1"/>
</dbReference>
<feature type="region of interest" description="Disordered" evidence="10">
    <location>
        <begin position="1267"/>
        <end position="1289"/>
    </location>
</feature>
<dbReference type="InterPro" id="IPR003591">
    <property type="entry name" value="Leu-rich_rpt_typical-subtyp"/>
</dbReference>
<feature type="compositionally biased region" description="Polar residues" evidence="10">
    <location>
        <begin position="1070"/>
        <end position="1095"/>
    </location>
</feature>
<feature type="domain" description="Ig-like" evidence="11">
    <location>
        <begin position="1801"/>
        <end position="1896"/>
    </location>
</feature>
<feature type="domain" description="Ig-like" evidence="11">
    <location>
        <begin position="1698"/>
        <end position="1796"/>
    </location>
</feature>
<evidence type="ECO:0000256" key="1">
    <source>
        <dbReference type="ARBA" id="ARBA00022553"/>
    </source>
</evidence>
<dbReference type="InterPro" id="IPR007110">
    <property type="entry name" value="Ig-like_dom"/>
</dbReference>
<dbReference type="FunFam" id="2.60.40.10:FF:000925">
    <property type="entry name" value="immunoglobulin superfamily member 10"/>
    <property type="match status" value="1"/>
</dbReference>
<dbReference type="Proteomes" id="UP001488838">
    <property type="component" value="Unassembled WGS sequence"/>
</dbReference>
<dbReference type="SUPFAM" id="SSF48726">
    <property type="entry name" value="Immunoglobulin"/>
    <property type="match status" value="12"/>
</dbReference>
<dbReference type="InterPro" id="IPR001611">
    <property type="entry name" value="Leu-rich_rpt"/>
</dbReference>
<evidence type="ECO:0000256" key="10">
    <source>
        <dbReference type="SAM" id="MobiDB-lite"/>
    </source>
</evidence>
<dbReference type="SUPFAM" id="SSF52058">
    <property type="entry name" value="L domain-like"/>
    <property type="match status" value="1"/>
</dbReference>
<dbReference type="InterPro" id="IPR003599">
    <property type="entry name" value="Ig_sub"/>
</dbReference>
<dbReference type="Pfam" id="PF07679">
    <property type="entry name" value="I-set"/>
    <property type="match status" value="7"/>
</dbReference>
<dbReference type="FunFam" id="2.60.40.10:FF:000537">
    <property type="entry name" value="immunoglobulin superfamily member 10"/>
    <property type="match status" value="1"/>
</dbReference>
<dbReference type="SMART" id="SM00406">
    <property type="entry name" value="IGv"/>
    <property type="match status" value="6"/>
</dbReference>
<dbReference type="InterPro" id="IPR013106">
    <property type="entry name" value="Ig_V-set"/>
</dbReference>
<dbReference type="FunFam" id="2.60.40.10:FF:001046">
    <property type="entry name" value="Immunoglobulin superfamily member 10"/>
    <property type="match status" value="1"/>
</dbReference>
<keyword evidence="3" id="KW-0732">Signal</keyword>
<dbReference type="PANTHER" id="PTHR45842">
    <property type="entry name" value="SYNAPTIC ADHESION-LIKE MOLECULE SALM"/>
    <property type="match status" value="1"/>
</dbReference>
<gene>
    <name evidence="12" type="ORF">U0070_002565</name>
</gene>
<evidence type="ECO:0000259" key="11">
    <source>
        <dbReference type="PROSITE" id="PS50835"/>
    </source>
</evidence>
<feature type="domain" description="Ig-like" evidence="11">
    <location>
        <begin position="2292"/>
        <end position="2388"/>
    </location>
</feature>
<feature type="region of interest" description="Disordered" evidence="10">
    <location>
        <begin position="1422"/>
        <end position="1462"/>
    </location>
</feature>
<dbReference type="SMART" id="SM00369">
    <property type="entry name" value="LRR_TYP"/>
    <property type="match status" value="4"/>
</dbReference>
<reference evidence="12 13" key="1">
    <citation type="journal article" date="2023" name="bioRxiv">
        <title>Conserved and derived expression patterns and positive selection on dental genes reveal complex evolutionary context of ever-growing rodent molars.</title>
        <authorList>
            <person name="Calamari Z.T."/>
            <person name="Song A."/>
            <person name="Cohen E."/>
            <person name="Akter M."/>
            <person name="Roy R.D."/>
            <person name="Hallikas O."/>
            <person name="Christensen M.M."/>
            <person name="Li P."/>
            <person name="Marangoni P."/>
            <person name="Jernvall J."/>
            <person name="Klein O.D."/>
        </authorList>
    </citation>
    <scope>NUCLEOTIDE SEQUENCE [LARGE SCALE GENOMIC DNA]</scope>
    <source>
        <strain evidence="12">V071</strain>
    </source>
</reference>
<accession>A0AAW0I5V1</accession>
<dbReference type="FunFam" id="2.60.40.10:FF:001373">
    <property type="entry name" value="Immunoglobulin superfamily member 10"/>
    <property type="match status" value="1"/>
</dbReference>
<dbReference type="FunFam" id="2.60.40.10:FF:001065">
    <property type="entry name" value="Immunoglobulin superfamily member 10"/>
    <property type="match status" value="1"/>
</dbReference>
<feature type="domain" description="Ig-like" evidence="11">
    <location>
        <begin position="2198"/>
        <end position="2286"/>
    </location>
</feature>
<evidence type="ECO:0000256" key="8">
    <source>
        <dbReference type="ARBA" id="ARBA00054041"/>
    </source>
</evidence>
<sequence>RWPAPSQKQRLSAKATSPAPPFSPKRRPPPSAPEAEQTPKTAQVHWPQRQRMKMGDREVCLLASLTVVCLVVTPGSRACPRRCACYVPTEVHCTFRYLTSIPDGIPANVERINLGYNTLARLAEKDFHGLSRLALLLLHSNGIHTVTDKTFSGLRALQVRGAERHDGLEVRKKSAAPPPPPPPPQLMWDGRWAVLKMSYNKVQTIQKDTFYGLRNLTRLHMDHNNIEFLHPEAFYGLTLLRLVHLEGNHLTKLHPDTFVSLSYLQTFKTSFIKYLYLSDNFLTSLPKEMVSYMPNLESLYLHGNPWTCDCHLKWLSDWIRGKPDVIKCKKDRSRSSPQQCPLCMNPRMSKTRPLAMVPAGAFLCTKPTIDPSLKPKSLTIQEDNGPASISPQDFIDPFGSLSLNMTDLSGNKANVVCTIQKPFKTLPIAFTEENDNVMLNVSLSTNLVCSVDPNHIQPVWQLLALYSDSPLILERKRPLPGTPQLTSKYKQVALTPEDIFTNIEADFSADPFWFQQEQIVLQLNRNATTLSTLQVQFSSDAQITLPKAEMRAARRKWTMIPKRNNTKLEHTVLAGGTIALECPGRGDPSPHLEWLLADGSKVRAPYVSEDGRILIDKSGKLELQMADSFDSGLYHCISTNYADADVLTYRIAVVEPYVEHMHENGVQQTVGTGETLDLPCHSTGIPDASISWILPGNTVLSQSSRDRQILNNGTLRILQVTPRDQGHYRCVAANPSGVDFSIFQVSVQMKGQRSVEHDREADGSGLGDPNPSVPPKQPPSLKLSTSALTTGAEARKQVSSIQKKGKYRELIHRRRGDSTLRRFREQRRQFPLSARRIDPQYWAALLEKAKKNSVPKNQENTTAKPVPLDAPPAVLPAEEERASGMISLDEEFVVLKTEVPGVTERSSTADSGPASYGFATGMASGTEVPSTVNPHTLQSKHLPDIKLSNVIDTTAVSKSIRPTAASKLEDVTNQNPINIFPSVPVVAETQGTAQVGKRAFSQMTHPGTGGTTAADGHTNMLSILTNRVDTVLRSANPTEDYGHPIPIIGLSRVRGNDTSSHTTKEPNFPKNLSDSHTAASSLSHISRNSTANSPWSRHFGRERTIWSRGRLISPYRTPVLRRHRYRIVRPALKGPANRSTGDSSATEPRRRCPTCASTERLTLAATVPPTPGSSLSILPRANITGDTAGESTTVSLSPSLLLKNKQTVDIETLRTTIKYFRGESTQVTPCEASTTFNPTPVSLENIPVEKIGSLSAFSTIQEERDSMMTSPVSGPLSKPSMPTEATNTKFSRRKIPWHKVSVDNHNKKGVSKNLYQFGLQKNTATMLPKIAPLLPTDHGPPSHSTTLSATQMQTLSVAMAVTHHNATEGARSLSAGKEQSFANSASVHPGATSKRANTMSFLSIETDTLAMPTDSASVIISETQRASSKEAKNQIKEPPKSRNDPNTTPGQSSGFSMYPSPTTADSSLTFTASSLQDPSRIVSTVALHPETSLLGITELSQKNTQTLGNTTALETTLFSRSEVTTAKRTSSIPPSLSSGAPLMPIPSPRGVVTDSEVTSVFKMVTNGIVTIHESSRNNTDLQQSSTEARPDPQTVTGTTYFTSSNLFPPTPAATVRTDKPQFSNWKPFLWPENHIRRKAYSETIEKGERPAGSLWSHLSFSESTYALHGNGQKHTESVIDKRPVQNPASKLLPSDSLPKTTLEKPRIIGGKAASFTIPANADAFLPCEAVGNPLPTIHWTRVSSGLELSQGTQKSRFHVLPNGTLSIQRVSIQDRGQYLCSASNPLGKDHLHVMLSVVSYPARILEKHAKEITVHSGSTVELKCRVEGLPMPTISWILANQTVVSETPKGNRKVWVTPDGTLIIRNLSLYDRGFYKCVASNPAGQDSLLVKIQVITAPPVILEQKKQAVLAVLGESLKLPCTAKGTPQPRVHWVLNDGTELEPLQLTRSKFFLYSNGTLYIRNIAPSDRGTYECIATSSSGSERRVVILTVEEQETVPRIEIASQKWTEVNLGEKLLLNCSATGDPKPRIIWKLPSKAVVDQWHRMGSRIHVYPNGSLAIGSVTEKDGGDYLCVARNKMGDDLILMRVRLRLTPAKIEHKQDFKQQALHGKDFQVDCKASGSPVPEVSWSLPDGTMINNAVQADDSGRRTKRYTLFHNGTLYFNRVGMAEEGDYICYAQNTLGKDEMKVHLTVVTASPRIRQGYETNMKIKAGDTAVLDCEVIGEPKPRVFWLLPSNDVISFSNDRYIFHANGTLSINNVKLLDSGEYVCVARNPSGDDTKLYKLDIVSKLPLINGLYTNRTVIKATAVRHSKKHFDCRADGSPPPRITWIMPDNIFLTAPYYGSRITVHKNGTLEIRNIRLSDSADFTCVARNEGGESVLVVQLEVLEMLRRPTFRNPFNEKVSAQAGGSTALDCSVDGNPPPEIIWILPDGTRFSNTRQHSPYLIASNGSLIIHRTTRNKSGKYRCAARNQVGYIEKLVILEIGQKPVILTHALGTVQGVSGESLSLHCVSDGIPKPHVKWTTPSGYVIDRPHVNGKYILHENGTLVIKEVTAYDRGNYICQAQNSVGQAVVTVPVMIVGYPPRIINSPPRSMVRRTGEALRLHCMALGVPKPEIIWERPEHSLLSKARGRKPHGNELLYPQGTLVIQDLRSSDSGVYKCTAQNPLGADYTTSYVQVI</sequence>
<feature type="non-terminal residue" evidence="12">
    <location>
        <position position="1"/>
    </location>
</feature>
<keyword evidence="7" id="KW-0393">Immunoglobulin domain</keyword>
<evidence type="ECO:0000256" key="7">
    <source>
        <dbReference type="ARBA" id="ARBA00023319"/>
    </source>
</evidence>